<keyword evidence="1" id="KW-0175">Coiled coil</keyword>
<evidence type="ECO:0000259" key="2">
    <source>
        <dbReference type="PROSITE" id="PS51737"/>
    </source>
</evidence>
<proteinExistence type="predicted"/>
<evidence type="ECO:0000313" key="3">
    <source>
        <dbReference type="EMBL" id="XDP99394.1"/>
    </source>
</evidence>
<dbReference type="RefSeq" id="WP_328742134.1">
    <property type="nucleotide sequence ID" value="NZ_CP163431.1"/>
</dbReference>
<dbReference type="CDD" id="cd00338">
    <property type="entry name" value="Ser_Recombinase"/>
    <property type="match status" value="1"/>
</dbReference>
<dbReference type="PROSITE" id="PS51737">
    <property type="entry name" value="RECOMBINASE_DNA_BIND"/>
    <property type="match status" value="1"/>
</dbReference>
<sequence length="502" mass="56106">MAILVGGYARISDVGELGDGRDGEEGVTRQKEDVHDLVKVRTLTLHRMYVDNDLSAYKRRVVRPDFRELVNDLETKVISGVAAYNIDRVTRQPRELEKLIDIYEDARRPMVFATTAGDYDLSTPDGRFNARLYVMIANKFSADAARRVARQKKADALQGKIHKGVAPFGWNDDGSANPVESALILKAHQDILKGKLLGEVHAEWVALGVRSRQTPPGRGISYTSVGYIVTNPRLCGYRVYVPQAERERRGKIDLSEFLLERSDGTPVIGEWEPICTPEQWRAVVDVLKARKSIGRGRKKGTTVTKRLLTRLARCGECAGGLQSMMYTRGTTSYERHGYFYACLKAVGGCGGVSRSGPPVEALVEAVFLERMRRIAGDRRTGQPSINPVLVATRAKLDQVLAEIAEARQLREAGEFPLREFVREIKRLDEMKDTLETEVSSLNAAGTETGTSAAERIIREWESYTVPMKRAAFDRFIEAVVIQKQARGGNHAFRPDLIDVVWK</sequence>
<dbReference type="SUPFAM" id="SSF53041">
    <property type="entry name" value="Resolvase-like"/>
    <property type="match status" value="1"/>
</dbReference>
<accession>A0AB39LZD6</accession>
<organism evidence="3">
    <name type="scientific">Streptomyces sp. R08</name>
    <dbReference type="NCBI Taxonomy" id="3238624"/>
    <lineage>
        <taxon>Bacteria</taxon>
        <taxon>Bacillati</taxon>
        <taxon>Actinomycetota</taxon>
        <taxon>Actinomycetes</taxon>
        <taxon>Kitasatosporales</taxon>
        <taxon>Streptomycetaceae</taxon>
        <taxon>Streptomyces</taxon>
    </lineage>
</organism>
<dbReference type="Pfam" id="PF07508">
    <property type="entry name" value="Recombinase"/>
    <property type="match status" value="1"/>
</dbReference>
<dbReference type="Gene3D" id="3.40.50.1390">
    <property type="entry name" value="Resolvase, N-terminal catalytic domain"/>
    <property type="match status" value="1"/>
</dbReference>
<dbReference type="InterPro" id="IPR006119">
    <property type="entry name" value="Resolv_N"/>
</dbReference>
<protein>
    <submittedName>
        <fullName evidence="3">Recombinase family protein</fullName>
    </submittedName>
</protein>
<dbReference type="GeneID" id="96635784"/>
<dbReference type="Gene3D" id="3.90.1750.20">
    <property type="entry name" value="Putative Large Serine Recombinase, Chain B, Domain 2"/>
    <property type="match status" value="1"/>
</dbReference>
<dbReference type="PANTHER" id="PTHR30461:SF23">
    <property type="entry name" value="DNA RECOMBINASE-RELATED"/>
    <property type="match status" value="1"/>
</dbReference>
<dbReference type="SMART" id="SM00857">
    <property type="entry name" value="Resolvase"/>
    <property type="match status" value="1"/>
</dbReference>
<reference evidence="3" key="1">
    <citation type="submission" date="2024-07" db="EMBL/GenBank/DDBJ databases">
        <authorList>
            <person name="Yu S.T."/>
        </authorList>
    </citation>
    <scope>NUCLEOTIDE SEQUENCE</scope>
    <source>
        <strain evidence="3">R08</strain>
    </source>
</reference>
<dbReference type="InterPro" id="IPR011109">
    <property type="entry name" value="DNA_bind_recombinase_dom"/>
</dbReference>
<dbReference type="InterPro" id="IPR038109">
    <property type="entry name" value="DNA_bind_recomb_sf"/>
</dbReference>
<gene>
    <name evidence="3" type="ORF">AB5J58_03990</name>
</gene>
<dbReference type="AlphaFoldDB" id="A0AB39LZD6"/>
<dbReference type="Pfam" id="PF00239">
    <property type="entry name" value="Resolvase"/>
    <property type="match status" value="1"/>
</dbReference>
<dbReference type="GO" id="GO:0000150">
    <property type="term" value="F:DNA strand exchange activity"/>
    <property type="evidence" value="ECO:0007669"/>
    <property type="project" value="InterPro"/>
</dbReference>
<evidence type="ECO:0000256" key="1">
    <source>
        <dbReference type="SAM" id="Coils"/>
    </source>
</evidence>
<dbReference type="GO" id="GO:0003677">
    <property type="term" value="F:DNA binding"/>
    <property type="evidence" value="ECO:0007669"/>
    <property type="project" value="InterPro"/>
</dbReference>
<feature type="domain" description="Recombinase" evidence="2">
    <location>
        <begin position="162"/>
        <end position="293"/>
    </location>
</feature>
<name>A0AB39LZD6_9ACTN</name>
<dbReference type="InterPro" id="IPR050639">
    <property type="entry name" value="SSR_resolvase"/>
</dbReference>
<dbReference type="InterPro" id="IPR036162">
    <property type="entry name" value="Resolvase-like_N_sf"/>
</dbReference>
<feature type="coiled-coil region" evidence="1">
    <location>
        <begin position="389"/>
        <end position="444"/>
    </location>
</feature>
<dbReference type="PANTHER" id="PTHR30461">
    <property type="entry name" value="DNA-INVERTASE FROM LAMBDOID PROPHAGE"/>
    <property type="match status" value="1"/>
</dbReference>
<dbReference type="EMBL" id="CP163431">
    <property type="protein sequence ID" value="XDP99394.1"/>
    <property type="molecule type" value="Genomic_DNA"/>
</dbReference>